<dbReference type="PANTHER" id="PTHR11686">
    <property type="entry name" value="GAMMA GLUTAMYL TRANSPEPTIDASE"/>
    <property type="match status" value="1"/>
</dbReference>
<dbReference type="Pfam" id="PF01019">
    <property type="entry name" value="G_glu_transpept"/>
    <property type="match status" value="1"/>
</dbReference>
<dbReference type="GO" id="GO:0005886">
    <property type="term" value="C:plasma membrane"/>
    <property type="evidence" value="ECO:0007669"/>
    <property type="project" value="TreeGrafter"/>
</dbReference>
<sequence length="140" mass="15719">MYSVEASQANYIEPGKRPMSSMAPMIIVNDDGKVVLAIGGTGGSKITSGIAMVTMRNLWQDYNIKEAIDQPRIHHQLIPNNLMAEWFFPENYKEELRKRGHNVTMVSQLHRFNVIMGVHLKCGRLYANADFRKGGAVDGI</sequence>
<feature type="binding site" evidence="1">
    <location>
        <position position="43"/>
    </location>
    <ligand>
        <name>L-glutamate</name>
        <dbReference type="ChEBI" id="CHEBI:29985"/>
    </ligand>
</feature>
<reference evidence="2" key="1">
    <citation type="journal article" date="2017" name="Parasit. Vectors">
        <title>Sialotranscriptomics of Rhipicephalus zambeziensis reveals intricate expression profiles of secretory proteins and suggests tight temporal transcriptional regulation during blood-feeding.</title>
        <authorList>
            <person name="de Castro M.H."/>
            <person name="de Klerk D."/>
            <person name="Pienaar R."/>
            <person name="Rees D.J.G."/>
            <person name="Mans B.J."/>
        </authorList>
    </citation>
    <scope>NUCLEOTIDE SEQUENCE</scope>
    <source>
        <tissue evidence="2">Salivary glands</tissue>
    </source>
</reference>
<dbReference type="InterPro" id="IPR043137">
    <property type="entry name" value="GGT_ssub_C"/>
</dbReference>
<dbReference type="SUPFAM" id="SSF56235">
    <property type="entry name" value="N-terminal nucleophile aminohydrolases (Ntn hydrolases)"/>
    <property type="match status" value="1"/>
</dbReference>
<dbReference type="InterPro" id="IPR029055">
    <property type="entry name" value="Ntn_hydrolases_N"/>
</dbReference>
<dbReference type="GO" id="GO:0036374">
    <property type="term" value="F:glutathione hydrolase activity"/>
    <property type="evidence" value="ECO:0007669"/>
    <property type="project" value="InterPro"/>
</dbReference>
<protein>
    <submittedName>
        <fullName evidence="2">Gamma-glutamyltranspeptidase / glutathione hydrolase / leukotriene-C4 hydrolase</fullName>
    </submittedName>
</protein>
<accession>A0A224YTJ9</accession>
<dbReference type="EMBL" id="GFPF01007923">
    <property type="protein sequence ID" value="MAA19069.1"/>
    <property type="molecule type" value="Transcribed_RNA"/>
</dbReference>
<dbReference type="InterPro" id="IPR000101">
    <property type="entry name" value="GGT_peptidase"/>
</dbReference>
<organism evidence="2">
    <name type="scientific">Rhipicephalus zambeziensis</name>
    <dbReference type="NCBI Taxonomy" id="60191"/>
    <lineage>
        <taxon>Eukaryota</taxon>
        <taxon>Metazoa</taxon>
        <taxon>Ecdysozoa</taxon>
        <taxon>Arthropoda</taxon>
        <taxon>Chelicerata</taxon>
        <taxon>Arachnida</taxon>
        <taxon>Acari</taxon>
        <taxon>Parasitiformes</taxon>
        <taxon>Ixodida</taxon>
        <taxon>Ixodoidea</taxon>
        <taxon>Ixodidae</taxon>
        <taxon>Rhipicephalinae</taxon>
        <taxon>Rhipicephalus</taxon>
        <taxon>Rhipicephalus</taxon>
    </lineage>
</organism>
<proteinExistence type="predicted"/>
<dbReference type="AlphaFoldDB" id="A0A224YTJ9"/>
<name>A0A224YTJ9_9ACAR</name>
<dbReference type="GO" id="GO:0006751">
    <property type="term" value="P:glutathione catabolic process"/>
    <property type="evidence" value="ECO:0007669"/>
    <property type="project" value="InterPro"/>
</dbReference>
<keyword evidence="2" id="KW-0378">Hydrolase</keyword>
<dbReference type="PRINTS" id="PR01210">
    <property type="entry name" value="GGTRANSPTASE"/>
</dbReference>
<evidence type="ECO:0000256" key="1">
    <source>
        <dbReference type="PIRSR" id="PIRSR600101-2"/>
    </source>
</evidence>
<feature type="binding site" evidence="1">
    <location>
        <begin position="20"/>
        <end position="21"/>
    </location>
    <ligand>
        <name>L-glutamate</name>
        <dbReference type="ChEBI" id="CHEBI:29985"/>
    </ligand>
</feature>
<evidence type="ECO:0000313" key="2">
    <source>
        <dbReference type="EMBL" id="MAA19069.1"/>
    </source>
</evidence>
<dbReference type="Gene3D" id="3.60.20.40">
    <property type="match status" value="1"/>
</dbReference>
<dbReference type="PANTHER" id="PTHR11686:SF9">
    <property type="entry name" value="RE13973P"/>
    <property type="match status" value="1"/>
</dbReference>